<feature type="domain" description="Cyclic-phosphate processing Receiver" evidence="1">
    <location>
        <begin position="1"/>
        <end position="97"/>
    </location>
</feature>
<evidence type="ECO:0000313" key="3">
    <source>
        <dbReference type="Proteomes" id="UP000176951"/>
    </source>
</evidence>
<dbReference type="InterPro" id="IPR046909">
    <property type="entry name" value="cREC_REC"/>
</dbReference>
<proteinExistence type="predicted"/>
<dbReference type="Pfam" id="PF20274">
    <property type="entry name" value="cREC_REC"/>
    <property type="match status" value="1"/>
</dbReference>
<protein>
    <recommendedName>
        <fullName evidence="1">Cyclic-phosphate processing Receiver domain-containing protein</fullName>
    </recommendedName>
</protein>
<accession>A0A1G2PQ31</accession>
<dbReference type="EMBL" id="MHSW01000037">
    <property type="protein sequence ID" value="OHA50437.1"/>
    <property type="molecule type" value="Genomic_DNA"/>
</dbReference>
<reference evidence="2 3" key="1">
    <citation type="journal article" date="2016" name="Nat. Commun.">
        <title>Thousands of microbial genomes shed light on interconnected biogeochemical processes in an aquifer system.</title>
        <authorList>
            <person name="Anantharaman K."/>
            <person name="Brown C.T."/>
            <person name="Hug L.A."/>
            <person name="Sharon I."/>
            <person name="Castelle C.J."/>
            <person name="Probst A.J."/>
            <person name="Thomas B.C."/>
            <person name="Singh A."/>
            <person name="Wilkins M.J."/>
            <person name="Karaoz U."/>
            <person name="Brodie E.L."/>
            <person name="Williams K.H."/>
            <person name="Hubbard S.S."/>
            <person name="Banfield J.F."/>
        </authorList>
    </citation>
    <scope>NUCLEOTIDE SEQUENCE [LARGE SCALE GENOMIC DNA]</scope>
</reference>
<dbReference type="Proteomes" id="UP000176951">
    <property type="component" value="Unassembled WGS sequence"/>
</dbReference>
<gene>
    <name evidence="2" type="ORF">A3A97_00280</name>
</gene>
<organism evidence="2 3">
    <name type="scientific">Candidatus Terrybacteria bacterium RIFCSPLOWO2_01_FULL_40_23</name>
    <dbReference type="NCBI Taxonomy" id="1802366"/>
    <lineage>
        <taxon>Bacteria</taxon>
        <taxon>Candidatus Terryibacteriota</taxon>
    </lineage>
</organism>
<comment type="caution">
    <text evidence="2">The sequence shown here is derived from an EMBL/GenBank/DDBJ whole genome shotgun (WGS) entry which is preliminary data.</text>
</comment>
<evidence type="ECO:0000259" key="1">
    <source>
        <dbReference type="Pfam" id="PF20274"/>
    </source>
</evidence>
<name>A0A1G2PQ31_9BACT</name>
<sequence>MKIYLDDRRAIPEGWEGARNSGEFKALIARAETEKINIEAIAFDHDLGEFDEAGAEITGHTLVKWLGENYPEYIINSEITSHSDDYDGRKNIEGYVKTCKEHSEELLAAREREYPFGEIEREPHKK</sequence>
<evidence type="ECO:0000313" key="2">
    <source>
        <dbReference type="EMBL" id="OHA50437.1"/>
    </source>
</evidence>
<dbReference type="AlphaFoldDB" id="A0A1G2PQ31"/>